<gene>
    <name evidence="1" type="ORF">ES1_13330</name>
</gene>
<dbReference type="EMBL" id="FP929059">
    <property type="protein sequence ID" value="CBL34318.1"/>
    <property type="molecule type" value="Genomic_DNA"/>
</dbReference>
<dbReference type="BioCyc" id="ESIR717961:G136L-1093-MONOMER"/>
<dbReference type="AlphaFoldDB" id="D4MKN5"/>
<sequence length="56" mass="6358">MTEKEIYDNRTYVGATAENCKVIHLALSEGKKLTIDDSGRVRDDTGRWIADGKERM</sequence>
<evidence type="ECO:0000313" key="1">
    <source>
        <dbReference type="EMBL" id="CBL34318.1"/>
    </source>
</evidence>
<proteinExistence type="predicted"/>
<reference evidence="1 2" key="2">
    <citation type="submission" date="2010-03" db="EMBL/GenBank/DDBJ databases">
        <authorList>
            <person name="Pajon A."/>
        </authorList>
    </citation>
    <scope>NUCLEOTIDE SEQUENCE [LARGE SCALE GENOMIC DNA]</scope>
    <source>
        <strain evidence="1 2">V10Sc8a</strain>
    </source>
</reference>
<reference evidence="1 2" key="1">
    <citation type="submission" date="2010-03" db="EMBL/GenBank/DDBJ databases">
        <title>The genome sequence of Eubacterium siraeum V10Sc8a.</title>
        <authorList>
            <consortium name="metaHIT consortium -- http://www.metahit.eu/"/>
            <person name="Pajon A."/>
            <person name="Turner K."/>
            <person name="Parkhill J."/>
            <person name="Duncan S."/>
            <person name="Flint H."/>
        </authorList>
    </citation>
    <scope>NUCLEOTIDE SEQUENCE [LARGE SCALE GENOMIC DNA]</scope>
    <source>
        <strain evidence="1 2">V10Sc8a</strain>
    </source>
</reference>
<dbReference type="Proteomes" id="UP000007050">
    <property type="component" value="Chromosome"/>
</dbReference>
<name>D4MKN5_9FIRM</name>
<dbReference type="KEGG" id="esr:ES1_13330"/>
<accession>D4MKN5</accession>
<protein>
    <submittedName>
        <fullName evidence="1">Uncharacterized protein</fullName>
    </submittedName>
</protein>
<evidence type="ECO:0000313" key="2">
    <source>
        <dbReference type="Proteomes" id="UP000007050"/>
    </source>
</evidence>
<dbReference type="PATRIC" id="fig|717961.3.peg.1417"/>
<organism evidence="1 2">
    <name type="scientific">[Eubacterium] siraeum V10Sc8a</name>
    <dbReference type="NCBI Taxonomy" id="717961"/>
    <lineage>
        <taxon>Bacteria</taxon>
        <taxon>Bacillati</taxon>
        <taxon>Bacillota</taxon>
        <taxon>Clostridia</taxon>
        <taxon>Eubacteriales</taxon>
        <taxon>Oscillospiraceae</taxon>
        <taxon>Oscillospiraceae incertae sedis</taxon>
    </lineage>
</organism>
<dbReference type="HOGENOM" id="CLU_3007550_0_0_9"/>